<sequence length="89" mass="10396">MTSSEVQKKIESISYYHNRHIHSGALNICNAILRSKNFSLEIKQEVQIIKLKLEGLSEPWGYWESRASADYNMLKDVQECLDSIYELME</sequence>
<proteinExistence type="predicted"/>
<name>A0ABS5CTP5_9FLAO</name>
<dbReference type="Proteomes" id="UP000674217">
    <property type="component" value="Unassembled WGS sequence"/>
</dbReference>
<gene>
    <name evidence="1" type="ORF">J3S90_09255</name>
</gene>
<evidence type="ECO:0000313" key="2">
    <source>
        <dbReference type="Proteomes" id="UP000674217"/>
    </source>
</evidence>
<keyword evidence="2" id="KW-1185">Reference proteome</keyword>
<comment type="caution">
    <text evidence="1">The sequence shown here is derived from an EMBL/GenBank/DDBJ whole genome shotgun (WGS) entry which is preliminary data.</text>
</comment>
<reference evidence="1 2" key="1">
    <citation type="submission" date="2021-03" db="EMBL/GenBank/DDBJ databases">
        <title>Flavobacterium Flabelliformis Sp. Nov. And Flavobacterium Geliluteum Sp. Nov., Two Novel Multidrug Resistant Psychrophilic Species Isolated From Antarctica.</title>
        <authorList>
            <person name="Kralova S."/>
            <person name="Busse H.J."/>
            <person name="Bezdicek M."/>
            <person name="Nykrynova M."/>
            <person name="Kroupova E."/>
            <person name="Krsek D."/>
            <person name="Sedlacek I."/>
        </authorList>
    </citation>
    <scope>NUCLEOTIDE SEQUENCE [LARGE SCALE GENOMIC DNA]</scope>
    <source>
        <strain evidence="1 2">P4023</strain>
    </source>
</reference>
<protein>
    <recommendedName>
        <fullName evidence="3">HEPN domain-containing protein</fullName>
    </recommendedName>
</protein>
<evidence type="ECO:0008006" key="3">
    <source>
        <dbReference type="Google" id="ProtNLM"/>
    </source>
</evidence>
<dbReference type="RefSeq" id="WP_210645959.1">
    <property type="nucleotide sequence ID" value="NZ_JAGFBU010000003.1"/>
</dbReference>
<evidence type="ECO:0000313" key="1">
    <source>
        <dbReference type="EMBL" id="MBP4141989.1"/>
    </source>
</evidence>
<dbReference type="EMBL" id="JAGFBU010000003">
    <property type="protein sequence ID" value="MBP4141989.1"/>
    <property type="molecule type" value="Genomic_DNA"/>
</dbReference>
<organism evidence="1 2">
    <name type="scientific">Flavobacterium flabelliforme</name>
    <dbReference type="NCBI Taxonomy" id="2816119"/>
    <lineage>
        <taxon>Bacteria</taxon>
        <taxon>Pseudomonadati</taxon>
        <taxon>Bacteroidota</taxon>
        <taxon>Flavobacteriia</taxon>
        <taxon>Flavobacteriales</taxon>
        <taxon>Flavobacteriaceae</taxon>
        <taxon>Flavobacterium</taxon>
    </lineage>
</organism>
<accession>A0ABS5CTP5</accession>